<dbReference type="EMBL" id="ML994626">
    <property type="protein sequence ID" value="KAF2187835.1"/>
    <property type="molecule type" value="Genomic_DNA"/>
</dbReference>
<keyword evidence="2" id="KW-1185">Reference proteome</keyword>
<dbReference type="Proteomes" id="UP000800200">
    <property type="component" value="Unassembled WGS sequence"/>
</dbReference>
<protein>
    <submittedName>
        <fullName evidence="1">Uncharacterized protein</fullName>
    </submittedName>
</protein>
<accession>A0A6A6E9W0</accession>
<sequence length="112" mass="12279">MISFFFFLKKPENKSRLKGEHSHGTVELATVCLIILRSRCVILAVHSLPLMTGLGCCLFASLKQSWATDNKHPCGPSKFSLPLSPKSLTGLINALNFLLFGVHKVSSYADCV</sequence>
<organism evidence="1 2">
    <name type="scientific">Zopfia rhizophila CBS 207.26</name>
    <dbReference type="NCBI Taxonomy" id="1314779"/>
    <lineage>
        <taxon>Eukaryota</taxon>
        <taxon>Fungi</taxon>
        <taxon>Dikarya</taxon>
        <taxon>Ascomycota</taxon>
        <taxon>Pezizomycotina</taxon>
        <taxon>Dothideomycetes</taxon>
        <taxon>Dothideomycetes incertae sedis</taxon>
        <taxon>Zopfiaceae</taxon>
        <taxon>Zopfia</taxon>
    </lineage>
</organism>
<evidence type="ECO:0000313" key="2">
    <source>
        <dbReference type="Proteomes" id="UP000800200"/>
    </source>
</evidence>
<proteinExistence type="predicted"/>
<evidence type="ECO:0000313" key="1">
    <source>
        <dbReference type="EMBL" id="KAF2187835.1"/>
    </source>
</evidence>
<name>A0A6A6E9W0_9PEZI</name>
<reference evidence="1" key="1">
    <citation type="journal article" date="2020" name="Stud. Mycol.">
        <title>101 Dothideomycetes genomes: a test case for predicting lifestyles and emergence of pathogens.</title>
        <authorList>
            <person name="Haridas S."/>
            <person name="Albert R."/>
            <person name="Binder M."/>
            <person name="Bloem J."/>
            <person name="Labutti K."/>
            <person name="Salamov A."/>
            <person name="Andreopoulos B."/>
            <person name="Baker S."/>
            <person name="Barry K."/>
            <person name="Bills G."/>
            <person name="Bluhm B."/>
            <person name="Cannon C."/>
            <person name="Castanera R."/>
            <person name="Culley D."/>
            <person name="Daum C."/>
            <person name="Ezra D."/>
            <person name="Gonzalez J."/>
            <person name="Henrissat B."/>
            <person name="Kuo A."/>
            <person name="Liang C."/>
            <person name="Lipzen A."/>
            <person name="Lutzoni F."/>
            <person name="Magnuson J."/>
            <person name="Mondo S."/>
            <person name="Nolan M."/>
            <person name="Ohm R."/>
            <person name="Pangilinan J."/>
            <person name="Park H.-J."/>
            <person name="Ramirez L."/>
            <person name="Alfaro M."/>
            <person name="Sun H."/>
            <person name="Tritt A."/>
            <person name="Yoshinaga Y."/>
            <person name="Zwiers L.-H."/>
            <person name="Turgeon B."/>
            <person name="Goodwin S."/>
            <person name="Spatafora J."/>
            <person name="Crous P."/>
            <person name="Grigoriev I."/>
        </authorList>
    </citation>
    <scope>NUCLEOTIDE SEQUENCE</scope>
    <source>
        <strain evidence="1">CBS 207.26</strain>
    </source>
</reference>
<gene>
    <name evidence="1" type="ORF">K469DRAFT_108259</name>
</gene>
<dbReference type="AlphaFoldDB" id="A0A6A6E9W0"/>